<dbReference type="Pfam" id="PF01037">
    <property type="entry name" value="AsnC_trans_reg"/>
    <property type="match status" value="1"/>
</dbReference>
<dbReference type="PROSITE" id="PS50956">
    <property type="entry name" value="HTH_ASNC_2"/>
    <property type="match status" value="1"/>
</dbReference>
<name>A0A931CW24_9BACT</name>
<dbReference type="InterPro" id="IPR019888">
    <property type="entry name" value="Tscrpt_reg_AsnC-like"/>
</dbReference>
<dbReference type="PRINTS" id="PR00033">
    <property type="entry name" value="HTHASNC"/>
</dbReference>
<evidence type="ECO:0000256" key="1">
    <source>
        <dbReference type="ARBA" id="ARBA00023015"/>
    </source>
</evidence>
<dbReference type="PANTHER" id="PTHR30154">
    <property type="entry name" value="LEUCINE-RESPONSIVE REGULATORY PROTEIN"/>
    <property type="match status" value="1"/>
</dbReference>
<evidence type="ECO:0000259" key="4">
    <source>
        <dbReference type="PROSITE" id="PS50956"/>
    </source>
</evidence>
<dbReference type="Gene3D" id="1.10.10.10">
    <property type="entry name" value="Winged helix-like DNA-binding domain superfamily/Winged helix DNA-binding domain"/>
    <property type="match status" value="1"/>
</dbReference>
<feature type="domain" description="HTH asnC-type" evidence="4">
    <location>
        <begin position="7"/>
        <end position="68"/>
    </location>
</feature>
<dbReference type="AlphaFoldDB" id="A0A931CW24"/>
<dbReference type="PANTHER" id="PTHR30154:SF34">
    <property type="entry name" value="TRANSCRIPTIONAL REGULATOR AZLB"/>
    <property type="match status" value="1"/>
</dbReference>
<dbReference type="Proteomes" id="UP000706172">
    <property type="component" value="Unassembled WGS sequence"/>
</dbReference>
<dbReference type="SMART" id="SM00344">
    <property type="entry name" value="HTH_ASNC"/>
    <property type="match status" value="1"/>
</dbReference>
<dbReference type="InterPro" id="IPR000485">
    <property type="entry name" value="AsnC-type_HTH_dom"/>
</dbReference>
<proteinExistence type="predicted"/>
<dbReference type="GO" id="GO:0043565">
    <property type="term" value="F:sequence-specific DNA binding"/>
    <property type="evidence" value="ECO:0007669"/>
    <property type="project" value="InterPro"/>
</dbReference>
<evidence type="ECO:0000313" key="6">
    <source>
        <dbReference type="Proteomes" id="UP000706172"/>
    </source>
</evidence>
<evidence type="ECO:0000256" key="3">
    <source>
        <dbReference type="ARBA" id="ARBA00023163"/>
    </source>
</evidence>
<dbReference type="SUPFAM" id="SSF46785">
    <property type="entry name" value="Winged helix' DNA-binding domain"/>
    <property type="match status" value="1"/>
</dbReference>
<keyword evidence="1" id="KW-0805">Transcription regulation</keyword>
<dbReference type="InterPro" id="IPR019887">
    <property type="entry name" value="Tscrpt_reg_AsnC/Lrp_C"/>
</dbReference>
<comment type="caution">
    <text evidence="5">The sequence shown here is derived from an EMBL/GenBank/DDBJ whole genome shotgun (WGS) entry which is preliminary data.</text>
</comment>
<dbReference type="InterPro" id="IPR036390">
    <property type="entry name" value="WH_DNA-bd_sf"/>
</dbReference>
<organism evidence="5 6">
    <name type="scientific">Desulfotignum balticum</name>
    <dbReference type="NCBI Taxonomy" id="115781"/>
    <lineage>
        <taxon>Bacteria</taxon>
        <taxon>Pseudomonadati</taxon>
        <taxon>Thermodesulfobacteriota</taxon>
        <taxon>Desulfobacteria</taxon>
        <taxon>Desulfobacterales</taxon>
        <taxon>Desulfobacteraceae</taxon>
        <taxon>Desulfotignum</taxon>
    </lineage>
</organism>
<dbReference type="Gene3D" id="3.30.70.920">
    <property type="match status" value="1"/>
</dbReference>
<dbReference type="GO" id="GO:0043200">
    <property type="term" value="P:response to amino acid"/>
    <property type="evidence" value="ECO:0007669"/>
    <property type="project" value="TreeGrafter"/>
</dbReference>
<dbReference type="InterPro" id="IPR036388">
    <property type="entry name" value="WH-like_DNA-bd_sf"/>
</dbReference>
<accession>A0A931CW24</accession>
<feature type="non-terminal residue" evidence="5">
    <location>
        <position position="149"/>
    </location>
</feature>
<reference evidence="5" key="1">
    <citation type="submission" date="2020-07" db="EMBL/GenBank/DDBJ databases">
        <title>Severe corrosion of carbon steel in oil field produced water can be linked to methanogenic archaea containing a special type of NiFe hydrogenase.</title>
        <authorList>
            <person name="Lahme S."/>
            <person name="Mand J."/>
            <person name="Longwell J."/>
            <person name="Smith R."/>
            <person name="Enning D."/>
        </authorList>
    </citation>
    <scope>NUCLEOTIDE SEQUENCE</scope>
    <source>
        <strain evidence="5">MIC098Bin6</strain>
    </source>
</reference>
<dbReference type="Pfam" id="PF13412">
    <property type="entry name" value="HTH_24"/>
    <property type="match status" value="1"/>
</dbReference>
<protein>
    <submittedName>
        <fullName evidence="5">Lrp/AsnC family transcriptional regulator</fullName>
    </submittedName>
</protein>
<gene>
    <name evidence="5" type="ORF">H0S81_00820</name>
</gene>
<keyword evidence="2" id="KW-0238">DNA-binding</keyword>
<keyword evidence="3" id="KW-0804">Transcription</keyword>
<dbReference type="EMBL" id="JACCQK010000028">
    <property type="protein sequence ID" value="MBG0778461.1"/>
    <property type="molecule type" value="Genomic_DNA"/>
</dbReference>
<dbReference type="SUPFAM" id="SSF54909">
    <property type="entry name" value="Dimeric alpha+beta barrel"/>
    <property type="match status" value="1"/>
</dbReference>
<evidence type="ECO:0000256" key="2">
    <source>
        <dbReference type="ARBA" id="ARBA00023125"/>
    </source>
</evidence>
<evidence type="ECO:0000313" key="5">
    <source>
        <dbReference type="EMBL" id="MBG0778461.1"/>
    </source>
</evidence>
<sequence length="149" mass="16985">MPTDTHLDQTDGTMLDLLQKDGRASNVTLAGRLNLSESPCWRRQKRLEENGFIKGYHAHLDRRRLGLGVVAFVQISFSIHRDDSVIDFEQAVQDIPEVLFCHNISGESDYLLQIVTRSLESYEKLSRNVIRRLPGVTSVKTSFSLKEIK</sequence>
<dbReference type="GO" id="GO:0005829">
    <property type="term" value="C:cytosol"/>
    <property type="evidence" value="ECO:0007669"/>
    <property type="project" value="TreeGrafter"/>
</dbReference>
<dbReference type="InterPro" id="IPR011008">
    <property type="entry name" value="Dimeric_a/b-barrel"/>
</dbReference>